<dbReference type="Pfam" id="PF05167">
    <property type="entry name" value="DUF711"/>
    <property type="match status" value="1"/>
</dbReference>
<protein>
    <submittedName>
        <fullName evidence="2">DUF711 family protein</fullName>
    </submittedName>
</protein>
<dbReference type="InterPro" id="IPR014537">
    <property type="entry name" value="UCP027893"/>
</dbReference>
<evidence type="ECO:0000313" key="2">
    <source>
        <dbReference type="EMBL" id="QGR20813.1"/>
    </source>
</evidence>
<evidence type="ECO:0000313" key="3">
    <source>
        <dbReference type="Proteomes" id="UP000426328"/>
    </source>
</evidence>
<dbReference type="SUPFAM" id="SSF51998">
    <property type="entry name" value="PFL-like glycyl radical enzymes"/>
    <property type="match status" value="1"/>
</dbReference>
<dbReference type="PIRSF" id="PIRSF027893">
    <property type="entry name" value="UCP027893"/>
    <property type="match status" value="1"/>
</dbReference>
<organism evidence="2 3">
    <name type="scientific">Acidianus ambivalens</name>
    <name type="common">Desulfurolobus ambivalens</name>
    <dbReference type="NCBI Taxonomy" id="2283"/>
    <lineage>
        <taxon>Archaea</taxon>
        <taxon>Thermoproteota</taxon>
        <taxon>Thermoprotei</taxon>
        <taxon>Sulfolobales</taxon>
        <taxon>Sulfolobaceae</taxon>
        <taxon>Acidianus</taxon>
    </lineage>
</organism>
<evidence type="ECO:0000313" key="4">
    <source>
        <dbReference type="Proteomes" id="UP000474054"/>
    </source>
</evidence>
<dbReference type="KEGG" id="aamb:D1866_01320"/>
<name>A0A650CSQ1_ACIAM</name>
<dbReference type="InterPro" id="IPR007841">
    <property type="entry name" value="UPF0210"/>
</dbReference>
<gene>
    <name evidence="2" type="ORF">D1866_01320</name>
    <name evidence="1" type="ORF">GFB69_05785</name>
</gene>
<dbReference type="RefSeq" id="WP_152940887.1">
    <property type="nucleotide sequence ID" value="NZ_CP045482.1"/>
</dbReference>
<reference evidence="2 3" key="2">
    <citation type="submission" date="2019-10" db="EMBL/GenBank/DDBJ databases">
        <title>Genome Sequences from Six Type Strain Members of the Archaeal Family Sulfolobaceae: Acidianus ambivalens, Acidianus infernus, Metallosphaera prunae, Stygiolobus azoricus, Sulfolobus metallicus, and Sulfurisphaera ohwakuensis.</title>
        <authorList>
            <person name="Counts J.A."/>
            <person name="Kelly R.M."/>
        </authorList>
    </citation>
    <scope>NUCLEOTIDE SEQUENCE [LARGE SCALE GENOMIC DNA]</scope>
    <source>
        <strain evidence="2 3">LEI 10</strain>
    </source>
</reference>
<dbReference type="EMBL" id="WHYS01000001">
    <property type="protein sequence ID" value="MQL55271.1"/>
    <property type="molecule type" value="Genomic_DNA"/>
</dbReference>
<dbReference type="Proteomes" id="UP000474054">
    <property type="component" value="Unassembled WGS sequence"/>
</dbReference>
<dbReference type="GeneID" id="42778336"/>
<accession>A0A650CSQ1</accession>
<dbReference type="Gene3D" id="3.20.70.20">
    <property type="match status" value="1"/>
</dbReference>
<evidence type="ECO:0000313" key="1">
    <source>
        <dbReference type="EMBL" id="MQL55271.1"/>
    </source>
</evidence>
<dbReference type="PANTHER" id="PTHR37560:SF2">
    <property type="entry name" value="DUF711 DOMAIN-CONTAINING PROTEIN"/>
    <property type="match status" value="1"/>
</dbReference>
<reference evidence="1 4" key="1">
    <citation type="submission" date="2019-10" db="EMBL/GenBank/DDBJ databases">
        <title>Comparative genomics of sulfur disproportionating microorganisms.</title>
        <authorList>
            <person name="Ward L.M."/>
            <person name="Bertran E."/>
            <person name="Johnston D."/>
        </authorList>
    </citation>
    <scope>NUCLEOTIDE SEQUENCE [LARGE SCALE GENOMIC DNA]</scope>
    <source>
        <strain evidence="1 4">DSM 3772</strain>
    </source>
</reference>
<dbReference type="EMBL" id="CP045482">
    <property type="protein sequence ID" value="QGR20813.1"/>
    <property type="molecule type" value="Genomic_DNA"/>
</dbReference>
<keyword evidence="3" id="KW-1185">Reference proteome</keyword>
<dbReference type="AlphaFoldDB" id="A0A650CSQ1"/>
<dbReference type="Proteomes" id="UP000426328">
    <property type="component" value="Chromosome"/>
</dbReference>
<dbReference type="PANTHER" id="PTHR37560">
    <property type="entry name" value="UPF0210 PROTEIN SPR0218"/>
    <property type="match status" value="1"/>
</dbReference>
<proteinExistence type="predicted"/>
<sequence length="333" mass="37305">MKIRAVTAFVADINKDKILSITNKLNSIKEEDILTKRISFPETNPNIEFSKLLDLVVDNSIIFSLISIKDKDKRLSQVKDVLSAGENIYANVLLTSPSYVDEIVNLITRLEPSEASRFAILINDYFLLTPYFPTSTADVARDSFALSLLYVNDFKERKAVQSLEKADAIGKTIESKTGLKYIGIDISLSPWGEESVGGLIEERSGKKIFNRGHVWTVGELNKELFSSAWEAKVSPIGYSEVMLPVGEDAILSKRVEEESLTLSQLLSMTFSCAAGLDMVGIEEDKELYKNIIKDAMAIQFVKKRPYGIRIIPSRGEKKIYIKEFGYIPTIKVV</sequence>